<organism evidence="1 2">
    <name type="scientific">Methanocella arvoryzae (strain DSM 22066 / NBRC 105507 / MRE50)</name>
    <dbReference type="NCBI Taxonomy" id="351160"/>
    <lineage>
        <taxon>Archaea</taxon>
        <taxon>Methanobacteriati</taxon>
        <taxon>Methanobacteriota</taxon>
        <taxon>Stenosarchaea group</taxon>
        <taxon>Methanomicrobia</taxon>
        <taxon>Methanocellales</taxon>
        <taxon>Methanocellaceae</taxon>
        <taxon>Methanocella</taxon>
    </lineage>
</organism>
<gene>
    <name evidence="1" type="ORF">RCIX2078</name>
</gene>
<evidence type="ECO:0000313" key="1">
    <source>
        <dbReference type="EMBL" id="CAJ37218.1"/>
    </source>
</evidence>
<name>Q0W325_METAR</name>
<evidence type="ECO:0000313" key="2">
    <source>
        <dbReference type="Proteomes" id="UP000000663"/>
    </source>
</evidence>
<reference evidence="1 2" key="1">
    <citation type="journal article" date="2006" name="Science">
        <title>Genome of rice cluster I archaea -- the key methane producers in the rice rhizosphere.</title>
        <authorList>
            <person name="Erkel C."/>
            <person name="Kube M."/>
            <person name="Reinhardt R."/>
            <person name="Liesack W."/>
        </authorList>
    </citation>
    <scope>NUCLEOTIDE SEQUENCE [LARGE SCALE GENOMIC DNA]</scope>
    <source>
        <strain evidence="2">DSM 22066 / NBRC 105507 / MRE50</strain>
    </source>
</reference>
<keyword evidence="2" id="KW-1185">Reference proteome</keyword>
<dbReference type="AlphaFoldDB" id="Q0W325"/>
<dbReference type="eggNOG" id="arCOG06717">
    <property type="taxonomic scope" value="Archaea"/>
</dbReference>
<proteinExistence type="predicted"/>
<dbReference type="GeneID" id="5145407"/>
<dbReference type="RefSeq" id="WP_012035356.1">
    <property type="nucleotide sequence ID" value="NC_009464.1"/>
</dbReference>
<dbReference type="Proteomes" id="UP000000663">
    <property type="component" value="Chromosome"/>
</dbReference>
<dbReference type="STRING" id="351160.RCIX2078"/>
<dbReference type="KEGG" id="rci:RCIX2078"/>
<sequence>MDRLCIWSFAGIIVLTLSLATMVPVMDVLTNAGYSEEDAIEVARAFIIHYETYESIGVEETLRVYIDNSTPQVPGRYNVTVEFVCRYTGYGHRNGGVASFEAHKGYVIVSGDKVIDARLDDYWDMIKEERVEGKLYPVNRYRVFVNISA</sequence>
<accession>Q0W325</accession>
<dbReference type="EMBL" id="AM114193">
    <property type="protein sequence ID" value="CAJ37218.1"/>
    <property type="molecule type" value="Genomic_DNA"/>
</dbReference>
<protein>
    <submittedName>
        <fullName evidence="1">Uncharacterized protein</fullName>
    </submittedName>
</protein>